<dbReference type="PANTHER" id="PTHR31218">
    <property type="entry name" value="WAT1-RELATED PROTEIN"/>
    <property type="match status" value="1"/>
</dbReference>
<proteinExistence type="inferred from homology"/>
<evidence type="ECO:0000256" key="2">
    <source>
        <dbReference type="ARBA" id="ARBA00007635"/>
    </source>
</evidence>
<feature type="transmembrane region" description="Helical" evidence="6">
    <location>
        <begin position="24"/>
        <end position="45"/>
    </location>
</feature>
<feature type="domain" description="EamA" evidence="7">
    <location>
        <begin position="14"/>
        <end position="94"/>
    </location>
</feature>
<dbReference type="OrthoDB" id="1746609at2759"/>
<comment type="caution">
    <text evidence="6">Lacks conserved residue(s) required for the propagation of feature annotation.</text>
</comment>
<evidence type="ECO:0000256" key="4">
    <source>
        <dbReference type="ARBA" id="ARBA00022989"/>
    </source>
</evidence>
<dbReference type="SUPFAM" id="SSF103481">
    <property type="entry name" value="Multidrug resistance efflux transporter EmrE"/>
    <property type="match status" value="1"/>
</dbReference>
<dbReference type="AlphaFoldDB" id="A0A5J5AID2"/>
<dbReference type="InterPro" id="IPR037185">
    <property type="entry name" value="EmrE-like"/>
</dbReference>
<feature type="transmembrane region" description="Helical" evidence="6">
    <location>
        <begin position="78"/>
        <end position="96"/>
    </location>
</feature>
<dbReference type="InterPro" id="IPR030184">
    <property type="entry name" value="WAT1-related"/>
</dbReference>
<protein>
    <recommendedName>
        <fullName evidence="6">WAT1-related protein</fullName>
    </recommendedName>
</protein>
<keyword evidence="3 6" id="KW-0812">Transmembrane</keyword>
<sequence>MSAIVSVIAERNPNAWKLRPGLELVAIGYSAILGSFRSIFHLLALRHNGPMFVTMFKPLRIVIAVIMGIIFLGDTLHLGSVIGAVIVTLGFYSVMWGKFKEKKIVGDSEICGFDSSSNKVPLLHAT</sequence>
<evidence type="ECO:0000256" key="5">
    <source>
        <dbReference type="ARBA" id="ARBA00023136"/>
    </source>
</evidence>
<evidence type="ECO:0000256" key="1">
    <source>
        <dbReference type="ARBA" id="ARBA00004141"/>
    </source>
</evidence>
<accession>A0A5J5AID2</accession>
<reference evidence="8 9" key="1">
    <citation type="submission" date="2019-09" db="EMBL/GenBank/DDBJ databases">
        <title>A chromosome-level genome assembly of the Chinese tupelo Nyssa sinensis.</title>
        <authorList>
            <person name="Yang X."/>
            <person name="Kang M."/>
            <person name="Yang Y."/>
            <person name="Xiong H."/>
            <person name="Wang M."/>
            <person name="Zhang Z."/>
            <person name="Wang Z."/>
            <person name="Wu H."/>
            <person name="Ma T."/>
            <person name="Liu J."/>
            <person name="Xi Z."/>
        </authorList>
    </citation>
    <scope>NUCLEOTIDE SEQUENCE [LARGE SCALE GENOMIC DNA]</scope>
    <source>
        <strain evidence="8">J267</strain>
        <tissue evidence="8">Leaf</tissue>
    </source>
</reference>
<dbReference type="InterPro" id="IPR000620">
    <property type="entry name" value="EamA_dom"/>
</dbReference>
<keyword evidence="9" id="KW-1185">Reference proteome</keyword>
<dbReference type="EMBL" id="CM018044">
    <property type="protein sequence ID" value="KAA8529536.1"/>
    <property type="molecule type" value="Genomic_DNA"/>
</dbReference>
<keyword evidence="4 6" id="KW-1133">Transmembrane helix</keyword>
<evidence type="ECO:0000256" key="6">
    <source>
        <dbReference type="RuleBase" id="RU363077"/>
    </source>
</evidence>
<name>A0A5J5AID2_9ASTE</name>
<evidence type="ECO:0000313" key="8">
    <source>
        <dbReference type="EMBL" id="KAA8529536.1"/>
    </source>
</evidence>
<comment type="subcellular location">
    <subcellularLocation>
        <location evidence="1 6">Membrane</location>
        <topology evidence="1 6">Multi-pass membrane protein</topology>
    </subcellularLocation>
</comment>
<evidence type="ECO:0000256" key="3">
    <source>
        <dbReference type="ARBA" id="ARBA00022692"/>
    </source>
</evidence>
<dbReference type="GO" id="GO:0016020">
    <property type="term" value="C:membrane"/>
    <property type="evidence" value="ECO:0007669"/>
    <property type="project" value="UniProtKB-SubCell"/>
</dbReference>
<dbReference type="GO" id="GO:0022857">
    <property type="term" value="F:transmembrane transporter activity"/>
    <property type="evidence" value="ECO:0007669"/>
    <property type="project" value="InterPro"/>
</dbReference>
<dbReference type="Proteomes" id="UP000325577">
    <property type="component" value="Linkage Group LG20"/>
</dbReference>
<evidence type="ECO:0000259" key="7">
    <source>
        <dbReference type="Pfam" id="PF00892"/>
    </source>
</evidence>
<keyword evidence="5 6" id="KW-0472">Membrane</keyword>
<evidence type="ECO:0000313" key="9">
    <source>
        <dbReference type="Proteomes" id="UP000325577"/>
    </source>
</evidence>
<comment type="similarity">
    <text evidence="2 6">Belongs to the drug/metabolite transporter (DMT) superfamily. Plant drug/metabolite exporter (P-DME) (TC 2.A.7.4) family.</text>
</comment>
<organism evidence="8 9">
    <name type="scientific">Nyssa sinensis</name>
    <dbReference type="NCBI Taxonomy" id="561372"/>
    <lineage>
        <taxon>Eukaryota</taxon>
        <taxon>Viridiplantae</taxon>
        <taxon>Streptophyta</taxon>
        <taxon>Embryophyta</taxon>
        <taxon>Tracheophyta</taxon>
        <taxon>Spermatophyta</taxon>
        <taxon>Magnoliopsida</taxon>
        <taxon>eudicotyledons</taxon>
        <taxon>Gunneridae</taxon>
        <taxon>Pentapetalae</taxon>
        <taxon>asterids</taxon>
        <taxon>Cornales</taxon>
        <taxon>Nyssaceae</taxon>
        <taxon>Nyssa</taxon>
    </lineage>
</organism>
<gene>
    <name evidence="8" type="ORF">F0562_033665</name>
</gene>
<dbReference type="Pfam" id="PF00892">
    <property type="entry name" value="EamA"/>
    <property type="match status" value="1"/>
</dbReference>